<protein>
    <submittedName>
        <fullName evidence="2">Uncharacterized protein</fullName>
    </submittedName>
</protein>
<reference evidence="2" key="1">
    <citation type="submission" date="2014-11" db="EMBL/GenBank/DDBJ databases">
        <authorList>
            <person name="Otto D Thomas"/>
            <person name="Naeem Raeece"/>
        </authorList>
    </citation>
    <scope>NUCLEOTIDE SEQUENCE</scope>
</reference>
<feature type="region of interest" description="Disordered" evidence="1">
    <location>
        <begin position="1"/>
        <end position="22"/>
    </location>
</feature>
<evidence type="ECO:0000313" key="2">
    <source>
        <dbReference type="EMBL" id="CEM20168.1"/>
    </source>
</evidence>
<feature type="compositionally biased region" description="Low complexity" evidence="1">
    <location>
        <begin position="1"/>
        <end position="17"/>
    </location>
</feature>
<organism evidence="2">
    <name type="scientific">Chromera velia CCMP2878</name>
    <dbReference type="NCBI Taxonomy" id="1169474"/>
    <lineage>
        <taxon>Eukaryota</taxon>
        <taxon>Sar</taxon>
        <taxon>Alveolata</taxon>
        <taxon>Colpodellida</taxon>
        <taxon>Chromeraceae</taxon>
        <taxon>Chromera</taxon>
    </lineage>
</organism>
<dbReference type="VEuPathDB" id="CryptoDB:Cvel_19282"/>
<gene>
    <name evidence="2" type="ORF">Cvel_19282</name>
</gene>
<evidence type="ECO:0000256" key="1">
    <source>
        <dbReference type="SAM" id="MobiDB-lite"/>
    </source>
</evidence>
<dbReference type="EMBL" id="CDMZ01000719">
    <property type="protein sequence ID" value="CEM20168.1"/>
    <property type="molecule type" value="Genomic_DNA"/>
</dbReference>
<accession>A0A0G4FXW0</accession>
<name>A0A0G4FXW0_9ALVE</name>
<proteinExistence type="predicted"/>
<dbReference type="AlphaFoldDB" id="A0A0G4FXW0"/>
<sequence>MSPTVGNWGNNKGNVVGRTMGHSLSDGASEKYSLTFLEIPPVESYGPSRVDPLACLEDSSNCYTPEFLTFSS</sequence>